<sequence length="442" mass="50040">MSMHAIESLVEYSVITTATASPVPPLAQSICYSLYQIQNQLDCGYTVLRVRDELEQLGYLSLLPPEQLPEPERSEARRLAIEGGFLKDGTYVDGCSGKCCVTAGTALWKKLLEMGVLPVSAKAELRLLDPLELAEQIVPLASKALAEGDKRGADTLGHWYAFFPLLCVVEGLDDDNAPEPERIQTLLRLLAVPEAFEVAGAYGKEMDFDFEEEEMSFLAGWETPYNQWKEKQESLFPEFCKRIMYKLIEKHDFAEADRYASLTGDENDPSRLLHRCVVSFACHQWLKAQEPGTLPPERLLSLLEVKEGLEYLSGLPLTEQELATCRIYLLQTLVLLGDYPATIEMQRSLFTEAINKLEQYPEGETKQIQQIALSISYYQMLYTNLPDDYPSKKEWMRKGFPGLMELPGIKRICGELLPEMPQMADTLQGYMEQCDALIQYLK</sequence>
<dbReference type="AlphaFoldDB" id="A0A173R506"/>
<organism evidence="1 2">
    <name type="scientific">Parabacteroides distasonis</name>
    <dbReference type="NCBI Taxonomy" id="823"/>
    <lineage>
        <taxon>Bacteria</taxon>
        <taxon>Pseudomonadati</taxon>
        <taxon>Bacteroidota</taxon>
        <taxon>Bacteroidia</taxon>
        <taxon>Bacteroidales</taxon>
        <taxon>Tannerellaceae</taxon>
        <taxon>Parabacteroides</taxon>
    </lineage>
</organism>
<evidence type="ECO:0000313" key="1">
    <source>
        <dbReference type="EMBL" id="CUM72875.1"/>
    </source>
</evidence>
<dbReference type="EMBL" id="CYXP01000001">
    <property type="protein sequence ID" value="CUM72875.1"/>
    <property type="molecule type" value="Genomic_DNA"/>
</dbReference>
<evidence type="ECO:0000313" key="2">
    <source>
        <dbReference type="Proteomes" id="UP000095591"/>
    </source>
</evidence>
<name>A0A173R506_PARDI</name>
<dbReference type="Proteomes" id="UP000095591">
    <property type="component" value="Unassembled WGS sequence"/>
</dbReference>
<accession>A0A173R506</accession>
<reference evidence="1 2" key="1">
    <citation type="submission" date="2015-09" db="EMBL/GenBank/DDBJ databases">
        <authorList>
            <consortium name="Pathogen Informatics"/>
        </authorList>
    </citation>
    <scope>NUCLEOTIDE SEQUENCE [LARGE SCALE GENOMIC DNA]</scope>
    <source>
        <strain evidence="1 2">2789STDY5608872</strain>
    </source>
</reference>
<dbReference type="RefSeq" id="WP_057318716.1">
    <property type="nucleotide sequence ID" value="NZ_CYXP01000001.1"/>
</dbReference>
<proteinExistence type="predicted"/>
<protein>
    <submittedName>
        <fullName evidence="1">Uncharacterized protein</fullName>
    </submittedName>
</protein>
<gene>
    <name evidence="1" type="ORF">ERS852429_00245</name>
</gene>